<keyword evidence="6" id="KW-1185">Reference proteome</keyword>
<gene>
    <name evidence="5" type="ORF">PPERSA_00627</name>
</gene>
<feature type="repeat" description="WD" evidence="4">
    <location>
        <begin position="575"/>
        <end position="608"/>
    </location>
</feature>
<keyword evidence="3" id="KW-0131">Cell cycle</keyword>
<dbReference type="GO" id="GO:1905786">
    <property type="term" value="P:positive regulation of anaphase-promoting complex-dependent catabolic process"/>
    <property type="evidence" value="ECO:0007669"/>
    <property type="project" value="TreeGrafter"/>
</dbReference>
<protein>
    <submittedName>
        <fullName evidence="5">WD40-repeat-containing domain</fullName>
    </submittedName>
</protein>
<dbReference type="PANTHER" id="PTHR19918:SF1">
    <property type="entry name" value="FIZZY-RELATED PROTEIN HOMOLOG"/>
    <property type="match status" value="1"/>
</dbReference>
<dbReference type="InParanoid" id="A0A0V0QSN0"/>
<evidence type="ECO:0000256" key="2">
    <source>
        <dbReference type="ARBA" id="ARBA00022737"/>
    </source>
</evidence>
<dbReference type="InterPro" id="IPR015943">
    <property type="entry name" value="WD40/YVTN_repeat-like_dom_sf"/>
</dbReference>
<name>A0A0V0QSN0_PSEPJ</name>
<evidence type="ECO:0000313" key="5">
    <source>
        <dbReference type="EMBL" id="KRX05326.1"/>
    </source>
</evidence>
<dbReference type="GO" id="GO:0005680">
    <property type="term" value="C:anaphase-promoting complex"/>
    <property type="evidence" value="ECO:0007669"/>
    <property type="project" value="TreeGrafter"/>
</dbReference>
<dbReference type="EMBL" id="LDAU01000109">
    <property type="protein sequence ID" value="KRX05326.1"/>
    <property type="molecule type" value="Genomic_DNA"/>
</dbReference>
<evidence type="ECO:0000256" key="4">
    <source>
        <dbReference type="PROSITE-ProRule" id="PRU00221"/>
    </source>
</evidence>
<dbReference type="SUPFAM" id="SSF51735">
    <property type="entry name" value="NAD(P)-binding Rossmann-fold domains"/>
    <property type="match status" value="1"/>
</dbReference>
<dbReference type="Gene3D" id="2.130.10.10">
    <property type="entry name" value="YVTN repeat-like/Quinoprotein amine dehydrogenase"/>
    <property type="match status" value="2"/>
</dbReference>
<evidence type="ECO:0000313" key="6">
    <source>
        <dbReference type="Proteomes" id="UP000054937"/>
    </source>
</evidence>
<keyword evidence="2" id="KW-0677">Repeat</keyword>
<dbReference type="PROSITE" id="PS50294">
    <property type="entry name" value="WD_REPEATS_REGION"/>
    <property type="match status" value="1"/>
</dbReference>
<dbReference type="Pfam" id="PF00106">
    <property type="entry name" value="adh_short"/>
    <property type="match status" value="1"/>
</dbReference>
<dbReference type="Gene3D" id="3.40.50.720">
    <property type="entry name" value="NAD(P)-binding Rossmann-like Domain"/>
    <property type="match status" value="1"/>
</dbReference>
<comment type="caution">
    <text evidence="5">The sequence shown here is derived from an EMBL/GenBank/DDBJ whole genome shotgun (WGS) entry which is preliminary data.</text>
</comment>
<dbReference type="GO" id="GO:1990757">
    <property type="term" value="F:ubiquitin ligase activator activity"/>
    <property type="evidence" value="ECO:0007669"/>
    <property type="project" value="TreeGrafter"/>
</dbReference>
<evidence type="ECO:0000256" key="1">
    <source>
        <dbReference type="ARBA" id="ARBA00022574"/>
    </source>
</evidence>
<organism evidence="5 6">
    <name type="scientific">Pseudocohnilembus persalinus</name>
    <name type="common">Ciliate</name>
    <dbReference type="NCBI Taxonomy" id="266149"/>
    <lineage>
        <taxon>Eukaryota</taxon>
        <taxon>Sar</taxon>
        <taxon>Alveolata</taxon>
        <taxon>Ciliophora</taxon>
        <taxon>Intramacronucleata</taxon>
        <taxon>Oligohymenophorea</taxon>
        <taxon>Scuticociliatia</taxon>
        <taxon>Philasterida</taxon>
        <taxon>Pseudocohnilembidae</taxon>
        <taxon>Pseudocohnilembus</taxon>
    </lineage>
</organism>
<dbReference type="GO" id="GO:0031145">
    <property type="term" value="P:anaphase-promoting complex-dependent catabolic process"/>
    <property type="evidence" value="ECO:0007669"/>
    <property type="project" value="TreeGrafter"/>
</dbReference>
<dbReference type="OrthoDB" id="10263272at2759"/>
<dbReference type="InterPro" id="IPR036322">
    <property type="entry name" value="WD40_repeat_dom_sf"/>
</dbReference>
<dbReference type="InterPro" id="IPR019775">
    <property type="entry name" value="WD40_repeat_CS"/>
</dbReference>
<dbReference type="Proteomes" id="UP000054937">
    <property type="component" value="Unassembled WGS sequence"/>
</dbReference>
<reference evidence="5 6" key="1">
    <citation type="journal article" date="2015" name="Sci. Rep.">
        <title>Genome of the facultative scuticociliatosis pathogen Pseudocohnilembus persalinus provides insight into its virulence through horizontal gene transfer.</title>
        <authorList>
            <person name="Xiong J."/>
            <person name="Wang G."/>
            <person name="Cheng J."/>
            <person name="Tian M."/>
            <person name="Pan X."/>
            <person name="Warren A."/>
            <person name="Jiang C."/>
            <person name="Yuan D."/>
            <person name="Miao W."/>
        </authorList>
    </citation>
    <scope>NUCLEOTIDE SEQUENCE [LARGE SCALE GENOMIC DNA]</scope>
    <source>
        <strain evidence="5">36N120E</strain>
    </source>
</reference>
<dbReference type="InterPro" id="IPR036291">
    <property type="entry name" value="NAD(P)-bd_dom_sf"/>
</dbReference>
<keyword evidence="1 4" id="KW-0853">WD repeat</keyword>
<dbReference type="PROSITE" id="PS00678">
    <property type="entry name" value="WD_REPEATS_1"/>
    <property type="match status" value="1"/>
</dbReference>
<accession>A0A0V0QSN0</accession>
<dbReference type="PROSITE" id="PS50082">
    <property type="entry name" value="WD_REPEATS_2"/>
    <property type="match status" value="1"/>
</dbReference>
<dbReference type="AlphaFoldDB" id="A0A0V0QSN0"/>
<dbReference type="InterPro" id="IPR001680">
    <property type="entry name" value="WD40_rpt"/>
</dbReference>
<dbReference type="InterPro" id="IPR002347">
    <property type="entry name" value="SDR_fam"/>
</dbReference>
<dbReference type="Pfam" id="PF00400">
    <property type="entry name" value="WD40"/>
    <property type="match status" value="2"/>
</dbReference>
<dbReference type="PANTHER" id="PTHR19918">
    <property type="entry name" value="CELL DIVISION CYCLE 20 CDC20 FIZZY -RELATED"/>
    <property type="match status" value="1"/>
</dbReference>
<dbReference type="SMART" id="SM00320">
    <property type="entry name" value="WD40"/>
    <property type="match status" value="2"/>
</dbReference>
<proteinExistence type="predicted"/>
<dbReference type="InterPro" id="IPR033010">
    <property type="entry name" value="Cdc20/Fizzy"/>
</dbReference>
<sequence>MGIGQALALKLAEADFNIVIISNDQAANTETLKMLKNKNQQIQVRTLTVDFLNYDCDSINSLNKSQNLNHNQHQNNNYNNINNNNYNNNNNNLNLNIQNNNNSIYDSATRPNNQKKGSIDEGASFADNISESNRKNIPHFLDLIEENFQDFLKSKQVTILANCAGIQPEPGMIEDVNPQDVINTIQVNSIALMQITKLSLEYFNQDLQQKKAIINMGYMSKLVYLHSYCISKSIVEGFGQSLNIELGDKNIHILTMTPWQVSTRMSGYRDTFFIINADQLAKQILIDLYNEKRESNGHYKHELINYIYKILRKISPKLEFQKKEQDWKKSLKSIIQLDSKRYHIQTEKNKYFSEIGIKKMTKKTTPMPDIFRYKPWQTLDFKIKDDFYLNIFSWSNNNLISIGLEKQILLYNPSSNKKTIINIYQPKIGQYDSQFFNLDYSKQFIDITDQEIDKPIDIYKNNYDYDGNDNLVFVWNIFNMEQPLYQISTHKAAIKALDWHPKNSNILISGGGNGDNTIQLHNIQTKQKLIQIDAISQVCNLYCSEENQEIVSTHGYSINQICIWDLKTFKLKRIYQYHLNRVSQMAVNPKSGKVISGSGNDSICIWNIFPSQYSNLETFDKKIR</sequence>
<dbReference type="SUPFAM" id="SSF50978">
    <property type="entry name" value="WD40 repeat-like"/>
    <property type="match status" value="1"/>
</dbReference>
<evidence type="ECO:0000256" key="3">
    <source>
        <dbReference type="ARBA" id="ARBA00023306"/>
    </source>
</evidence>
<dbReference type="GO" id="GO:0010997">
    <property type="term" value="F:anaphase-promoting complex binding"/>
    <property type="evidence" value="ECO:0007669"/>
    <property type="project" value="InterPro"/>
</dbReference>